<accession>A0A810QGG2</accession>
<comment type="similarity">
    <text evidence="1">Belongs to the 3-oxoacid CoA-transferase subunit B family.</text>
</comment>
<dbReference type="GO" id="GO:0008410">
    <property type="term" value="F:CoA-transferase activity"/>
    <property type="evidence" value="ECO:0007669"/>
    <property type="project" value="InterPro"/>
</dbReference>
<reference evidence="3" key="1">
    <citation type="submission" date="2020-09" db="EMBL/GenBank/DDBJ databases">
        <title>New species isolated from human feces.</title>
        <authorList>
            <person name="Kitahara M."/>
            <person name="Shigeno Y."/>
            <person name="Shime M."/>
            <person name="Matsumoto Y."/>
            <person name="Nakamura S."/>
            <person name="Motooka D."/>
            <person name="Fukuoka S."/>
            <person name="Nishikawa H."/>
            <person name="Benno Y."/>
        </authorList>
    </citation>
    <scope>NUCLEOTIDE SEQUENCE</scope>
    <source>
        <strain evidence="3">MM59</strain>
    </source>
</reference>
<dbReference type="InterPro" id="IPR004165">
    <property type="entry name" value="CoA_trans_fam_I"/>
</dbReference>
<dbReference type="SMART" id="SM00882">
    <property type="entry name" value="CoA_trans"/>
    <property type="match status" value="1"/>
</dbReference>
<dbReference type="SUPFAM" id="SSF100950">
    <property type="entry name" value="NagB/RpiA/CoA transferase-like"/>
    <property type="match status" value="1"/>
</dbReference>
<dbReference type="Gene3D" id="3.40.1080.10">
    <property type="entry name" value="Glutaconate Coenzyme A-transferase"/>
    <property type="match status" value="1"/>
</dbReference>
<name>A0A810QGG2_9FIRM</name>
<keyword evidence="4" id="KW-1185">Reference proteome</keyword>
<dbReference type="NCBIfam" id="TIGR02428">
    <property type="entry name" value="pcaJ_scoB_fam"/>
    <property type="match status" value="1"/>
</dbReference>
<dbReference type="Proteomes" id="UP000679848">
    <property type="component" value="Chromosome"/>
</dbReference>
<protein>
    <submittedName>
        <fullName evidence="3">Succinyl-CoA--3-ketoacid-CoA transferase</fullName>
    </submittedName>
</protein>
<gene>
    <name evidence="3" type="primary">scoB</name>
    <name evidence="3" type="ORF">MM59RIKEN_19800</name>
</gene>
<evidence type="ECO:0000256" key="2">
    <source>
        <dbReference type="ARBA" id="ARBA00022679"/>
    </source>
</evidence>
<dbReference type="PANTHER" id="PTHR13707:SF57">
    <property type="entry name" value="SUCCINYL-COA:3-KETOACID COENZYME A TRANSFERASE SUBUNIT B-RELATED"/>
    <property type="match status" value="1"/>
</dbReference>
<dbReference type="KEGG" id="pfaa:MM59RIKEN_19800"/>
<dbReference type="InterPro" id="IPR012791">
    <property type="entry name" value="3-oxoacid_CoA-transf_B"/>
</dbReference>
<organism evidence="3 4">
    <name type="scientific">Pusillibacter faecalis</name>
    <dbReference type="NCBI Taxonomy" id="2714358"/>
    <lineage>
        <taxon>Bacteria</taxon>
        <taxon>Bacillati</taxon>
        <taxon>Bacillota</taxon>
        <taxon>Clostridia</taxon>
        <taxon>Eubacteriales</taxon>
        <taxon>Oscillospiraceae</taxon>
        <taxon>Pusillibacter</taxon>
    </lineage>
</organism>
<sequence length="218" mass="23237">MLDMKERIACRIAKELKSGDVVNLGIGLPVKVAYFLPENVEVTFESENGFLGIATGSAITNPNPDLLDAGGQYSAIQPGACFFDSAESFGLIRGGHIDITVLGAMQVDAQGNLANWAVPGKLVVGMGGAMDLVTGARKVIIAMLHTNKGAYKIMKQCTLPLTAVSVVDTIVTEMGVIRVTERGLVLTERFKDYTVEQIQAATEAELIIPTDLKVLETP</sequence>
<dbReference type="EMBL" id="AP023420">
    <property type="protein sequence ID" value="BCK84661.1"/>
    <property type="molecule type" value="Genomic_DNA"/>
</dbReference>
<evidence type="ECO:0000313" key="4">
    <source>
        <dbReference type="Proteomes" id="UP000679848"/>
    </source>
</evidence>
<keyword evidence="2 3" id="KW-0808">Transferase</keyword>
<dbReference type="AlphaFoldDB" id="A0A810QGG2"/>
<evidence type="ECO:0000256" key="1">
    <source>
        <dbReference type="ARBA" id="ARBA00007047"/>
    </source>
</evidence>
<evidence type="ECO:0000313" key="3">
    <source>
        <dbReference type="EMBL" id="BCK84661.1"/>
    </source>
</evidence>
<dbReference type="PANTHER" id="PTHR13707">
    <property type="entry name" value="KETOACID-COENZYME A TRANSFERASE"/>
    <property type="match status" value="1"/>
</dbReference>
<dbReference type="InterPro" id="IPR037171">
    <property type="entry name" value="NagB/RpiA_transferase-like"/>
</dbReference>
<dbReference type="Pfam" id="PF01144">
    <property type="entry name" value="CoA_trans"/>
    <property type="match status" value="1"/>
</dbReference>
<proteinExistence type="inferred from homology"/>